<gene>
    <name evidence="3" type="ORF">KC19_11G147500</name>
</gene>
<dbReference type="PROSITE" id="PS00018">
    <property type="entry name" value="EF_HAND_1"/>
    <property type="match status" value="3"/>
</dbReference>
<dbReference type="InterPro" id="IPR018247">
    <property type="entry name" value="EF_Hand_1_Ca_BS"/>
</dbReference>
<reference evidence="3 4" key="1">
    <citation type="submission" date="2020-06" db="EMBL/GenBank/DDBJ databases">
        <title>WGS assembly of Ceratodon purpureus strain R40.</title>
        <authorList>
            <person name="Carey S.B."/>
            <person name="Jenkins J."/>
            <person name="Shu S."/>
            <person name="Lovell J.T."/>
            <person name="Sreedasyam A."/>
            <person name="Maumus F."/>
            <person name="Tiley G.P."/>
            <person name="Fernandez-Pozo N."/>
            <person name="Barry K."/>
            <person name="Chen C."/>
            <person name="Wang M."/>
            <person name="Lipzen A."/>
            <person name="Daum C."/>
            <person name="Saski C.A."/>
            <person name="Payton A.C."/>
            <person name="Mcbreen J.C."/>
            <person name="Conrad R.E."/>
            <person name="Kollar L.M."/>
            <person name="Olsson S."/>
            <person name="Huttunen S."/>
            <person name="Landis J.B."/>
            <person name="Wickett N.J."/>
            <person name="Johnson M.G."/>
            <person name="Rensing S.A."/>
            <person name="Grimwood J."/>
            <person name="Schmutz J."/>
            <person name="Mcdaniel S.F."/>
        </authorList>
    </citation>
    <scope>NUCLEOTIDE SEQUENCE [LARGE SCALE GENOMIC DNA]</scope>
    <source>
        <strain evidence="3 4">R40</strain>
    </source>
</reference>
<evidence type="ECO:0000259" key="2">
    <source>
        <dbReference type="PROSITE" id="PS50222"/>
    </source>
</evidence>
<dbReference type="EMBL" id="CM026432">
    <property type="protein sequence ID" value="KAG0557662.1"/>
    <property type="molecule type" value="Genomic_DNA"/>
</dbReference>
<name>A0A8T0GKR8_CERPU</name>
<proteinExistence type="predicted"/>
<dbReference type="InterPro" id="IPR011992">
    <property type="entry name" value="EF-hand-dom_pair"/>
</dbReference>
<dbReference type="GO" id="GO:0005509">
    <property type="term" value="F:calcium ion binding"/>
    <property type="evidence" value="ECO:0007669"/>
    <property type="project" value="InterPro"/>
</dbReference>
<keyword evidence="1" id="KW-0106">Calcium</keyword>
<feature type="domain" description="EF-hand" evidence="2">
    <location>
        <begin position="83"/>
        <end position="118"/>
    </location>
</feature>
<dbReference type="InterPro" id="IPR052591">
    <property type="entry name" value="CML21-like"/>
</dbReference>
<dbReference type="InterPro" id="IPR002048">
    <property type="entry name" value="EF_hand_dom"/>
</dbReference>
<evidence type="ECO:0000313" key="4">
    <source>
        <dbReference type="Proteomes" id="UP000822688"/>
    </source>
</evidence>
<dbReference type="Gene3D" id="1.10.238.10">
    <property type="entry name" value="EF-hand"/>
    <property type="match status" value="2"/>
</dbReference>
<dbReference type="PROSITE" id="PS50222">
    <property type="entry name" value="EF_HAND_2"/>
    <property type="match status" value="3"/>
</dbReference>
<feature type="domain" description="EF-hand" evidence="2">
    <location>
        <begin position="142"/>
        <end position="177"/>
    </location>
</feature>
<dbReference type="Proteomes" id="UP000822688">
    <property type="component" value="Chromosome 11"/>
</dbReference>
<protein>
    <recommendedName>
        <fullName evidence="2">EF-hand domain-containing protein</fullName>
    </recommendedName>
</protein>
<dbReference type="PANTHER" id="PTHR23064">
    <property type="entry name" value="TROPONIN"/>
    <property type="match status" value="1"/>
</dbReference>
<sequence length="221" mass="25191">MGLKQSKDEPTKIDMQMTQAMTERAQSGHFTIKSFNSIIMKFPKIDESFGEVRSVFKKFDKNKSGSIDLNELQLCFKELQVDFSQEEIQAFYKECDMDSSNVIEFKEFIVVLALVYLLGTPASQSSTGKTNKSRIGLAQLESTFDTIVEAFVFFDRDHDGFITKDEFVGAINEAAPGKEGAEIGVQRFEEMKWNKEGRITFKEFLFAFTDWVGLEDEIEEG</sequence>
<keyword evidence="4" id="KW-1185">Reference proteome</keyword>
<accession>A0A8T0GKR8</accession>
<dbReference type="AlphaFoldDB" id="A0A8T0GKR8"/>
<evidence type="ECO:0000313" key="3">
    <source>
        <dbReference type="EMBL" id="KAG0557662.1"/>
    </source>
</evidence>
<dbReference type="Pfam" id="PF13499">
    <property type="entry name" value="EF-hand_7"/>
    <property type="match status" value="2"/>
</dbReference>
<organism evidence="3 4">
    <name type="scientific">Ceratodon purpureus</name>
    <name type="common">Fire moss</name>
    <name type="synonym">Dicranum purpureum</name>
    <dbReference type="NCBI Taxonomy" id="3225"/>
    <lineage>
        <taxon>Eukaryota</taxon>
        <taxon>Viridiplantae</taxon>
        <taxon>Streptophyta</taxon>
        <taxon>Embryophyta</taxon>
        <taxon>Bryophyta</taxon>
        <taxon>Bryophytina</taxon>
        <taxon>Bryopsida</taxon>
        <taxon>Dicranidae</taxon>
        <taxon>Pseudoditrichales</taxon>
        <taxon>Ditrichaceae</taxon>
        <taxon>Ceratodon</taxon>
    </lineage>
</organism>
<feature type="domain" description="EF-hand" evidence="2">
    <location>
        <begin position="47"/>
        <end position="82"/>
    </location>
</feature>
<dbReference type="CDD" id="cd00051">
    <property type="entry name" value="EFh"/>
    <property type="match status" value="2"/>
</dbReference>
<comment type="caution">
    <text evidence="3">The sequence shown here is derived from an EMBL/GenBank/DDBJ whole genome shotgun (WGS) entry which is preliminary data.</text>
</comment>
<evidence type="ECO:0000256" key="1">
    <source>
        <dbReference type="ARBA" id="ARBA00022837"/>
    </source>
</evidence>
<dbReference type="SUPFAM" id="SSF47473">
    <property type="entry name" value="EF-hand"/>
    <property type="match status" value="1"/>
</dbReference>
<dbReference type="SMART" id="SM00054">
    <property type="entry name" value="EFh"/>
    <property type="match status" value="3"/>
</dbReference>
<dbReference type="OrthoDB" id="26525at2759"/>